<dbReference type="SUPFAM" id="SSF51197">
    <property type="entry name" value="Clavaminate synthase-like"/>
    <property type="match status" value="1"/>
</dbReference>
<dbReference type="Gene3D" id="2.60.120.620">
    <property type="entry name" value="q2cbj1_9rhob like domain"/>
    <property type="match status" value="1"/>
</dbReference>
<accession>A0A382GAN7</accession>
<dbReference type="Pfam" id="PF05721">
    <property type="entry name" value="PhyH"/>
    <property type="match status" value="1"/>
</dbReference>
<evidence type="ECO:0008006" key="2">
    <source>
        <dbReference type="Google" id="ProtNLM"/>
    </source>
</evidence>
<proteinExistence type="predicted"/>
<dbReference type="InterPro" id="IPR008775">
    <property type="entry name" value="Phytyl_CoA_dOase-like"/>
</dbReference>
<sequence>MICTVFHSAKGILMLSDDEKWFFDLQGYLILKQVVSPEQVRRMVELCDSWHALSEANLPPPLSSYEDPATNPKAARAILDPEYADPEFDRLILNQGIMRAVLDITDYSPQHLLTALTLNTTESEDINLHNGASGVIRNPANDYQAGDGRVFATFLNAAISLVDVPSGAGFVCIPGSHKSYFDRPENINIRTGPPTVVNITVNAGDALLFTEALCHGALPWTCSSEPRRTVFLRYSTSYASWSPGVGPKEEYKDKISEEVYQMKQQWGFQGKKPVVERLIKEIGKAPEATL</sequence>
<dbReference type="EMBL" id="UINC01054319">
    <property type="protein sequence ID" value="SVB71875.1"/>
    <property type="molecule type" value="Genomic_DNA"/>
</dbReference>
<dbReference type="AlphaFoldDB" id="A0A382GAN7"/>
<organism evidence="1">
    <name type="scientific">marine metagenome</name>
    <dbReference type="NCBI Taxonomy" id="408172"/>
    <lineage>
        <taxon>unclassified sequences</taxon>
        <taxon>metagenomes</taxon>
        <taxon>ecological metagenomes</taxon>
    </lineage>
</organism>
<reference evidence="1" key="1">
    <citation type="submission" date="2018-05" db="EMBL/GenBank/DDBJ databases">
        <authorList>
            <person name="Lanie J.A."/>
            <person name="Ng W.-L."/>
            <person name="Kazmierczak K.M."/>
            <person name="Andrzejewski T.M."/>
            <person name="Davidsen T.M."/>
            <person name="Wayne K.J."/>
            <person name="Tettelin H."/>
            <person name="Glass J.I."/>
            <person name="Rusch D."/>
            <person name="Podicherti R."/>
            <person name="Tsui H.-C.T."/>
            <person name="Winkler M.E."/>
        </authorList>
    </citation>
    <scope>NUCLEOTIDE SEQUENCE</scope>
</reference>
<protein>
    <recommendedName>
        <fullName evidence="2">Phytanoyl-CoA dioxygenase family protein</fullName>
    </recommendedName>
</protein>
<gene>
    <name evidence="1" type="ORF">METZ01_LOCUS224729</name>
</gene>
<evidence type="ECO:0000313" key="1">
    <source>
        <dbReference type="EMBL" id="SVB71875.1"/>
    </source>
</evidence>
<name>A0A382GAN7_9ZZZZ</name>